<feature type="region of interest" description="Disordered" evidence="6">
    <location>
        <begin position="473"/>
        <end position="520"/>
    </location>
</feature>
<feature type="transmembrane region" description="Helical" evidence="7">
    <location>
        <begin position="118"/>
        <end position="138"/>
    </location>
</feature>
<feature type="transmembrane region" description="Helical" evidence="7">
    <location>
        <begin position="298"/>
        <end position="318"/>
    </location>
</feature>
<dbReference type="PANTHER" id="PTHR43124">
    <property type="entry name" value="PURINE EFFLUX PUMP PBUE"/>
    <property type="match status" value="1"/>
</dbReference>
<dbReference type="GO" id="GO:0022857">
    <property type="term" value="F:transmembrane transporter activity"/>
    <property type="evidence" value="ECO:0007669"/>
    <property type="project" value="InterPro"/>
</dbReference>
<evidence type="ECO:0000259" key="8">
    <source>
        <dbReference type="PROSITE" id="PS50850"/>
    </source>
</evidence>
<feature type="transmembrane region" description="Helical" evidence="7">
    <location>
        <begin position="232"/>
        <end position="249"/>
    </location>
</feature>
<keyword evidence="4 7" id="KW-1133">Transmembrane helix</keyword>
<dbReference type="AlphaFoldDB" id="A0A7S4LNJ0"/>
<dbReference type="GO" id="GO:0005886">
    <property type="term" value="C:plasma membrane"/>
    <property type="evidence" value="ECO:0007669"/>
    <property type="project" value="UniProtKB-SubCell"/>
</dbReference>
<dbReference type="InterPro" id="IPR005829">
    <property type="entry name" value="Sugar_transporter_CS"/>
</dbReference>
<organism evidence="9">
    <name type="scientific">Eutreptiella gymnastica</name>
    <dbReference type="NCBI Taxonomy" id="73025"/>
    <lineage>
        <taxon>Eukaryota</taxon>
        <taxon>Discoba</taxon>
        <taxon>Euglenozoa</taxon>
        <taxon>Euglenida</taxon>
        <taxon>Spirocuta</taxon>
        <taxon>Euglenophyceae</taxon>
        <taxon>Eutreptiales</taxon>
        <taxon>Eutreptiaceae</taxon>
        <taxon>Eutreptiella</taxon>
    </lineage>
</organism>
<dbReference type="PANTHER" id="PTHR43124:SF3">
    <property type="entry name" value="CHLORAMPHENICOL EFFLUX PUMP RV0191"/>
    <property type="match status" value="1"/>
</dbReference>
<feature type="transmembrane region" description="Helical" evidence="7">
    <location>
        <begin position="379"/>
        <end position="401"/>
    </location>
</feature>
<feature type="transmembrane region" description="Helical" evidence="7">
    <location>
        <begin position="413"/>
        <end position="432"/>
    </location>
</feature>
<evidence type="ECO:0000256" key="7">
    <source>
        <dbReference type="SAM" id="Phobius"/>
    </source>
</evidence>
<evidence type="ECO:0000313" key="9">
    <source>
        <dbReference type="EMBL" id="CAE0840202.1"/>
    </source>
</evidence>
<feature type="transmembrane region" description="Helical" evidence="7">
    <location>
        <begin position="324"/>
        <end position="347"/>
    </location>
</feature>
<feature type="domain" description="Major facilitator superfamily (MFS) profile" evidence="8">
    <location>
        <begin position="80"/>
        <end position="467"/>
    </location>
</feature>
<keyword evidence="3 7" id="KW-0812">Transmembrane</keyword>
<dbReference type="InterPro" id="IPR005828">
    <property type="entry name" value="MFS_sugar_transport-like"/>
</dbReference>
<dbReference type="Pfam" id="PF00083">
    <property type="entry name" value="Sugar_tr"/>
    <property type="match status" value="1"/>
</dbReference>
<keyword evidence="2" id="KW-1003">Cell membrane</keyword>
<feature type="transmembrane region" description="Helical" evidence="7">
    <location>
        <begin position="354"/>
        <end position="373"/>
    </location>
</feature>
<comment type="subcellular location">
    <subcellularLocation>
        <location evidence="1">Cell membrane</location>
        <topology evidence="1">Multi-pass membrane protein</topology>
    </subcellularLocation>
</comment>
<dbReference type="PROSITE" id="PS50850">
    <property type="entry name" value="MFS"/>
    <property type="match status" value="1"/>
</dbReference>
<feature type="transmembrane region" description="Helical" evidence="7">
    <location>
        <begin position="205"/>
        <end position="226"/>
    </location>
</feature>
<evidence type="ECO:0000256" key="3">
    <source>
        <dbReference type="ARBA" id="ARBA00022692"/>
    </source>
</evidence>
<dbReference type="InterPro" id="IPR050189">
    <property type="entry name" value="MFS_Efflux_Transporters"/>
</dbReference>
<dbReference type="CDD" id="cd17325">
    <property type="entry name" value="MFS_MdtG_SLC18_like"/>
    <property type="match status" value="1"/>
</dbReference>
<feature type="transmembrane region" description="Helical" evidence="7">
    <location>
        <begin position="438"/>
        <end position="461"/>
    </location>
</feature>
<feature type="transmembrane region" description="Helical" evidence="7">
    <location>
        <begin position="175"/>
        <end position="193"/>
    </location>
</feature>
<dbReference type="InterPro" id="IPR036259">
    <property type="entry name" value="MFS_trans_sf"/>
</dbReference>
<sequence length="520" mass="54836">MKYPQLLRTACSVRNLRHITPSRLRHGCCVHRGFSNSLRFPSKHHETRSHTSIPLDGPRVGYGAGTPQRHAPDPDQVDPRAWPIAASSLITGSAIGVVLPVMPLFAKSLGVSATELGLVVGVMGLARLLFNVPAAVVAQRYGRRPLLVGGSMMTSVGMGFTALSTTLMELMACRFMVGVGGSFQITGAQLYLTDISSKANRARTIGTNVIAFNAGTLLGPAIGGYLAQQFGLHAPFYFVAAAIACASLNNSRLTETRDPACVRERATLYDEISHIAGQWRPLLASPDMRTVMVVHGGYWMVTSGALFTMMPLLAVSHFGLGPSAIGLCFATQSAITVVGAHVAGWISDKYGRKLTIVGATVLIGCAASLMPFVTSYEAFMALIVMWGMGNTLIGGGPAAYVADISSRSQRPQALAILRSAGDLGLMMGASVLGTVSDVASLEAVFGCAAAMILSSGAYFAFNAEESVGRRRALPGAKPMGTRALGPDAEEPQATSEKWGNGAAHRNANKTLRSKNWAEIP</sequence>
<dbReference type="PROSITE" id="PS00216">
    <property type="entry name" value="SUGAR_TRANSPORT_1"/>
    <property type="match status" value="1"/>
</dbReference>
<proteinExistence type="predicted"/>
<accession>A0A7S4LNJ0</accession>
<name>A0A7S4LNJ0_9EUGL</name>
<protein>
    <recommendedName>
        <fullName evidence="8">Major facilitator superfamily (MFS) profile domain-containing protein</fullName>
    </recommendedName>
</protein>
<dbReference type="SUPFAM" id="SSF103473">
    <property type="entry name" value="MFS general substrate transporter"/>
    <property type="match status" value="1"/>
</dbReference>
<feature type="transmembrane region" description="Helical" evidence="7">
    <location>
        <begin position="84"/>
        <end position="106"/>
    </location>
</feature>
<gene>
    <name evidence="9" type="ORF">EGYM00163_LOCUS51235</name>
</gene>
<feature type="region of interest" description="Disordered" evidence="6">
    <location>
        <begin position="41"/>
        <end position="77"/>
    </location>
</feature>
<evidence type="ECO:0000256" key="4">
    <source>
        <dbReference type="ARBA" id="ARBA00022989"/>
    </source>
</evidence>
<dbReference type="Pfam" id="PF07690">
    <property type="entry name" value="MFS_1"/>
    <property type="match status" value="1"/>
</dbReference>
<dbReference type="InterPro" id="IPR020846">
    <property type="entry name" value="MFS_dom"/>
</dbReference>
<evidence type="ECO:0000256" key="1">
    <source>
        <dbReference type="ARBA" id="ARBA00004651"/>
    </source>
</evidence>
<keyword evidence="5 7" id="KW-0472">Membrane</keyword>
<dbReference type="PRINTS" id="PR01035">
    <property type="entry name" value="TCRTETA"/>
</dbReference>
<dbReference type="InterPro" id="IPR001958">
    <property type="entry name" value="Tet-R_TetA/multi-R_MdtG-like"/>
</dbReference>
<evidence type="ECO:0000256" key="6">
    <source>
        <dbReference type="SAM" id="MobiDB-lite"/>
    </source>
</evidence>
<evidence type="ECO:0000256" key="5">
    <source>
        <dbReference type="ARBA" id="ARBA00023136"/>
    </source>
</evidence>
<feature type="transmembrane region" description="Helical" evidence="7">
    <location>
        <begin position="145"/>
        <end position="163"/>
    </location>
</feature>
<dbReference type="Gene3D" id="1.20.1250.20">
    <property type="entry name" value="MFS general substrate transporter like domains"/>
    <property type="match status" value="2"/>
</dbReference>
<dbReference type="InterPro" id="IPR011701">
    <property type="entry name" value="MFS"/>
</dbReference>
<dbReference type="EMBL" id="HBJA01149161">
    <property type="protein sequence ID" value="CAE0840202.1"/>
    <property type="molecule type" value="Transcribed_RNA"/>
</dbReference>
<reference evidence="9" key="1">
    <citation type="submission" date="2021-01" db="EMBL/GenBank/DDBJ databases">
        <authorList>
            <person name="Corre E."/>
            <person name="Pelletier E."/>
            <person name="Niang G."/>
            <person name="Scheremetjew M."/>
            <person name="Finn R."/>
            <person name="Kale V."/>
            <person name="Holt S."/>
            <person name="Cochrane G."/>
            <person name="Meng A."/>
            <person name="Brown T."/>
            <person name="Cohen L."/>
        </authorList>
    </citation>
    <scope>NUCLEOTIDE SEQUENCE</scope>
    <source>
        <strain evidence="9">CCMP1594</strain>
    </source>
</reference>
<evidence type="ECO:0000256" key="2">
    <source>
        <dbReference type="ARBA" id="ARBA00022475"/>
    </source>
</evidence>